<evidence type="ECO:0000256" key="1">
    <source>
        <dbReference type="ARBA" id="ARBA00022723"/>
    </source>
</evidence>
<proteinExistence type="predicted"/>
<dbReference type="RefSeq" id="WP_073255760.1">
    <property type="nucleotide sequence ID" value="NZ_FRCR01000005.1"/>
</dbReference>
<dbReference type="Pfam" id="PF01903">
    <property type="entry name" value="CbiX"/>
    <property type="match status" value="1"/>
</dbReference>
<dbReference type="Gene3D" id="3.40.50.1400">
    <property type="match status" value="1"/>
</dbReference>
<organism evidence="3 4">
    <name type="scientific">Caldanaerovirga acetigignens</name>
    <dbReference type="NCBI Taxonomy" id="447595"/>
    <lineage>
        <taxon>Bacteria</taxon>
        <taxon>Bacillati</taxon>
        <taxon>Bacillota</taxon>
        <taxon>Clostridia</taxon>
        <taxon>Thermosediminibacterales</taxon>
        <taxon>Thermosediminibacteraceae</taxon>
        <taxon>Caldanaerovirga</taxon>
    </lineage>
</organism>
<dbReference type="CDD" id="cd03416">
    <property type="entry name" value="CbiX_SirB_N"/>
    <property type="match status" value="1"/>
</dbReference>
<dbReference type="GO" id="GO:0046872">
    <property type="term" value="F:metal ion binding"/>
    <property type="evidence" value="ECO:0007669"/>
    <property type="project" value="UniProtKB-KW"/>
</dbReference>
<dbReference type="SUPFAM" id="SSF53800">
    <property type="entry name" value="Chelatase"/>
    <property type="match status" value="1"/>
</dbReference>
<dbReference type="GO" id="GO:0016829">
    <property type="term" value="F:lyase activity"/>
    <property type="evidence" value="ECO:0007669"/>
    <property type="project" value="UniProtKB-KW"/>
</dbReference>
<keyword evidence="4" id="KW-1185">Reference proteome</keyword>
<name>A0A1M7IWY9_9FIRM</name>
<dbReference type="PANTHER" id="PTHR33542:SF3">
    <property type="entry name" value="SIROHYDROCHLORIN FERROCHELATASE, CHLOROPLASTIC"/>
    <property type="match status" value="1"/>
</dbReference>
<evidence type="ECO:0000256" key="2">
    <source>
        <dbReference type="ARBA" id="ARBA00023239"/>
    </source>
</evidence>
<dbReference type="InterPro" id="IPR002762">
    <property type="entry name" value="CbiX-like"/>
</dbReference>
<dbReference type="STRING" id="447595.SAMN05660826_01066"/>
<evidence type="ECO:0000313" key="4">
    <source>
        <dbReference type="Proteomes" id="UP000184375"/>
    </source>
</evidence>
<dbReference type="InterPro" id="IPR050963">
    <property type="entry name" value="Sirohydro_Cobaltochel/CbiX"/>
</dbReference>
<reference evidence="4" key="1">
    <citation type="submission" date="2016-11" db="EMBL/GenBank/DDBJ databases">
        <authorList>
            <person name="Varghese N."/>
            <person name="Submissions S."/>
        </authorList>
    </citation>
    <scope>NUCLEOTIDE SEQUENCE [LARGE SCALE GENOMIC DNA]</scope>
    <source>
        <strain evidence="4">DSM 18802</strain>
    </source>
</reference>
<dbReference type="PANTHER" id="PTHR33542">
    <property type="entry name" value="SIROHYDROCHLORIN FERROCHELATASE, CHLOROPLASTIC"/>
    <property type="match status" value="1"/>
</dbReference>
<dbReference type="Proteomes" id="UP000184375">
    <property type="component" value="Unassembled WGS sequence"/>
</dbReference>
<dbReference type="OrthoDB" id="9797895at2"/>
<accession>A0A1M7IWY9</accession>
<sequence length="130" mass="14920">MKALLLIAHGSREGNCAPVINKFIKKAEKYGRFELIDAAYVQFERPAIKDVVDKLASLGADEIWAVPVFLFEGVHVRHDIPEQLREAAFYHPDIRVVLTRPIGYDERIVDIIFDRLDGEKMEVRDGNWIT</sequence>
<protein>
    <submittedName>
        <fullName evidence="3">Sirohydrochlorin cobaltochelatase</fullName>
    </submittedName>
</protein>
<keyword evidence="1" id="KW-0479">Metal-binding</keyword>
<dbReference type="AlphaFoldDB" id="A0A1M7IWY9"/>
<evidence type="ECO:0000313" key="3">
    <source>
        <dbReference type="EMBL" id="SHM45153.1"/>
    </source>
</evidence>
<gene>
    <name evidence="3" type="ORF">SAMN05660826_01066</name>
</gene>
<keyword evidence="2" id="KW-0456">Lyase</keyword>
<dbReference type="EMBL" id="FRCR01000005">
    <property type="protein sequence ID" value="SHM45153.1"/>
    <property type="molecule type" value="Genomic_DNA"/>
</dbReference>